<dbReference type="RefSeq" id="XP_070921909.1">
    <property type="nucleotide sequence ID" value="XM_071065808.1"/>
</dbReference>
<dbReference type="InterPro" id="IPR018834">
    <property type="entry name" value="DNA/RNA-bd_Est1-type"/>
</dbReference>
<evidence type="ECO:0000256" key="1">
    <source>
        <dbReference type="RuleBase" id="RU369098"/>
    </source>
</evidence>
<dbReference type="EMBL" id="BAAFSV010000006">
    <property type="protein sequence ID" value="GAB1320179.1"/>
    <property type="molecule type" value="Genomic_DNA"/>
</dbReference>
<dbReference type="Pfam" id="PF10373">
    <property type="entry name" value="EST1_DNA_bind"/>
    <property type="match status" value="1"/>
</dbReference>
<comment type="caution">
    <text evidence="5">The sequence shown here is derived from an EMBL/GenBank/DDBJ whole genome shotgun (WGS) entry which is preliminary data.</text>
</comment>
<reference evidence="5 6" key="1">
    <citation type="submission" date="2024-09" db="EMBL/GenBank/DDBJ databases">
        <title>Itraconazole resistance in Madurella fahalii resulting from another homologue of gene encoding cytochrome P450 14-alpha sterol demethylase (CYP51).</title>
        <authorList>
            <person name="Yoshioka I."/>
            <person name="Fahal A.H."/>
            <person name="Kaneko S."/>
            <person name="Yaguchi T."/>
        </authorList>
    </citation>
    <scope>NUCLEOTIDE SEQUENCE [LARGE SCALE GENOMIC DNA]</scope>
    <source>
        <strain evidence="5 6">IFM 68171</strain>
    </source>
</reference>
<feature type="compositionally biased region" description="Polar residues" evidence="2">
    <location>
        <begin position="844"/>
        <end position="876"/>
    </location>
</feature>
<accession>A0ABQ0GR29</accession>
<dbReference type="Gene3D" id="1.25.40.10">
    <property type="entry name" value="Tetratricopeptide repeat domain"/>
    <property type="match status" value="1"/>
</dbReference>
<keyword evidence="1" id="KW-0866">Nonsense-mediated mRNA decay</keyword>
<feature type="domain" description="Telomerase activating protein Est1-like N-terminal" evidence="4">
    <location>
        <begin position="84"/>
        <end position="201"/>
    </location>
</feature>
<dbReference type="SUPFAM" id="SSF48452">
    <property type="entry name" value="TPR-like"/>
    <property type="match status" value="1"/>
</dbReference>
<name>A0ABQ0GR29_9PEZI</name>
<dbReference type="Proteomes" id="UP001628179">
    <property type="component" value="Unassembled WGS sequence"/>
</dbReference>
<dbReference type="InterPro" id="IPR019458">
    <property type="entry name" value="Est1-like_N"/>
</dbReference>
<dbReference type="InterPro" id="IPR045153">
    <property type="entry name" value="Est1/Ebs1-like"/>
</dbReference>
<feature type="region of interest" description="Disordered" evidence="2">
    <location>
        <begin position="938"/>
        <end position="981"/>
    </location>
</feature>
<keyword evidence="6" id="KW-1185">Reference proteome</keyword>
<protein>
    <recommendedName>
        <fullName evidence="1">Nonsense-mediated mRNA decay factor</fullName>
    </recommendedName>
</protein>
<feature type="region of interest" description="Disordered" evidence="2">
    <location>
        <begin position="836"/>
        <end position="884"/>
    </location>
</feature>
<feature type="compositionally biased region" description="Low complexity" evidence="2">
    <location>
        <begin position="737"/>
        <end position="753"/>
    </location>
</feature>
<feature type="domain" description="DNA/RNA-binding" evidence="3">
    <location>
        <begin position="211"/>
        <end position="488"/>
    </location>
</feature>
<dbReference type="PANTHER" id="PTHR15696:SF36">
    <property type="entry name" value="NONSENSE-MEDIATED MRNA DECAY FACTOR"/>
    <property type="match status" value="1"/>
</dbReference>
<dbReference type="InterPro" id="IPR011990">
    <property type="entry name" value="TPR-like_helical_dom_sf"/>
</dbReference>
<evidence type="ECO:0000256" key="2">
    <source>
        <dbReference type="SAM" id="MobiDB-lite"/>
    </source>
</evidence>
<sequence length="981" mass="107727">MASTAGTAATAKAPLAIPPTDETWKAAQKLRVAVYKELEHIQNGGPSTNEVARFEKVEKLMENYRLACIETIWPDIRAAKERSVEDALWQTHTQVTKTYRKVLARLQGHEHAVLRRKLERLYSAYLKTAQYFYKGYLQRVCARYDMEDLKRIARQAELDEIPVPDADKVDAAAAKLEEIVRDSCHKTLIYLGDLARYRTLLRPKDRKWEGALAYYFLANDLIPESGYGHHQCGVIYVEAEDHLQVVYHFYRAMVCDMPHPNAPANLEREFRDLQKRKGGEIKHALATWFVKLHAFYYQGKEFAERKELESEVDHRLALAMKSGTGLGSETDLLKIILVNITAYAISQEKIRAKWTEEGSRSCQFILLLNIRTIHTISRLLGDEVADLIQRKTAESPASAQKEVETSFTPTFTRILPLLRVYMAWLCAYGSELVDFRTHLEPQFGAMCLTLSNTLTLLLEFLGAGKFGSTVSWRFPEDEMTLGIKCLNGPDLHDGCQLYYDAFTRQPKPRREDVPVAEHTADDVTFTRSLDVVLCAVDLSAPESKFPFTTSTVTKGPREHTAIVYLEGGKPDPTQRLQAAQPVAATPSAIPAGLEQQHRKMPAPPSLCESNELSEDREFYGPSLGQARSRARRVQAAPAAPVSEFPMETHLFRVLNDFLVPPESAPTRKPETPTRPLAHPAATATGEDPGAATSTSPGPGSAGMKAIPTLPWNYFYTPAPVDSALQRSSMSGAAPGWSADGPGSSRPASSGSRAQLRAGPSAGNLLSSQAHSRHGSPGRTMPLEDQTEALRSLALRGQLNDSTNLHAYGTRGVWPGIDEGSANSGMASNTLRYNPWGPSAADPWQTGQSQQSSAFGRVPNSSFSTLQFSENGSSLPPVNSPLGMPPRGLQRFASQGVPSSMAAAAAHSPSSPNHLRAVYGADPTIAALYAQQETLLSTTSPWSDTARMPRASAAAQPIQRPAPGASDKVEGKKPMMQGMPKR</sequence>
<gene>
    <name evidence="5" type="ORF">MFIFM68171_10389</name>
</gene>
<evidence type="ECO:0000313" key="6">
    <source>
        <dbReference type="Proteomes" id="UP001628179"/>
    </source>
</evidence>
<evidence type="ECO:0000313" key="5">
    <source>
        <dbReference type="EMBL" id="GAB1320179.1"/>
    </source>
</evidence>
<keyword evidence="1" id="KW-0539">Nucleus</keyword>
<evidence type="ECO:0000259" key="3">
    <source>
        <dbReference type="Pfam" id="PF10373"/>
    </source>
</evidence>
<comment type="function">
    <text evidence="1">Plays a role in nonsense-mediated mRNA decay.</text>
</comment>
<dbReference type="Pfam" id="PF10374">
    <property type="entry name" value="EST1"/>
    <property type="match status" value="1"/>
</dbReference>
<dbReference type="GeneID" id="98181131"/>
<dbReference type="PANTHER" id="PTHR15696">
    <property type="entry name" value="SMG-7 SUPPRESSOR WITH MORPHOLOGICAL EFFECT ON GENITALIA PROTEIN 7"/>
    <property type="match status" value="1"/>
</dbReference>
<feature type="region of interest" description="Disordered" evidence="2">
    <location>
        <begin position="729"/>
        <end position="781"/>
    </location>
</feature>
<organism evidence="5 6">
    <name type="scientific">Madurella fahalii</name>
    <dbReference type="NCBI Taxonomy" id="1157608"/>
    <lineage>
        <taxon>Eukaryota</taxon>
        <taxon>Fungi</taxon>
        <taxon>Dikarya</taxon>
        <taxon>Ascomycota</taxon>
        <taxon>Pezizomycotina</taxon>
        <taxon>Sordariomycetes</taxon>
        <taxon>Sordariomycetidae</taxon>
        <taxon>Sordariales</taxon>
        <taxon>Sordariales incertae sedis</taxon>
        <taxon>Madurella</taxon>
    </lineage>
</organism>
<evidence type="ECO:0000259" key="4">
    <source>
        <dbReference type="Pfam" id="PF10374"/>
    </source>
</evidence>
<comment type="subcellular location">
    <subcellularLocation>
        <location evidence="1">Nucleus</location>
    </subcellularLocation>
</comment>
<proteinExistence type="predicted"/>
<feature type="region of interest" description="Disordered" evidence="2">
    <location>
        <begin position="661"/>
        <end position="703"/>
    </location>
</feature>